<dbReference type="SUPFAM" id="SSF55961">
    <property type="entry name" value="Bet v1-like"/>
    <property type="match status" value="1"/>
</dbReference>
<dbReference type="RefSeq" id="WP_382376412.1">
    <property type="nucleotide sequence ID" value="NZ_JBHRZI010000021.1"/>
</dbReference>
<dbReference type="InterPro" id="IPR023393">
    <property type="entry name" value="START-like_dom_sf"/>
</dbReference>
<gene>
    <name evidence="1" type="ORF">ACFOWZ_25560</name>
</gene>
<organism evidence="1 2">
    <name type="scientific">Lentzea rhizosphaerae</name>
    <dbReference type="NCBI Taxonomy" id="2041025"/>
    <lineage>
        <taxon>Bacteria</taxon>
        <taxon>Bacillati</taxon>
        <taxon>Actinomycetota</taxon>
        <taxon>Actinomycetes</taxon>
        <taxon>Pseudonocardiales</taxon>
        <taxon>Pseudonocardiaceae</taxon>
        <taxon>Lentzea</taxon>
    </lineage>
</organism>
<evidence type="ECO:0000313" key="2">
    <source>
        <dbReference type="Proteomes" id="UP001595690"/>
    </source>
</evidence>
<reference evidence="2" key="1">
    <citation type="journal article" date="2019" name="Int. J. Syst. Evol. Microbiol.">
        <title>The Global Catalogue of Microorganisms (GCM) 10K type strain sequencing project: providing services to taxonomists for standard genome sequencing and annotation.</title>
        <authorList>
            <consortium name="The Broad Institute Genomics Platform"/>
            <consortium name="The Broad Institute Genome Sequencing Center for Infectious Disease"/>
            <person name="Wu L."/>
            <person name="Ma J."/>
        </authorList>
    </citation>
    <scope>NUCLEOTIDE SEQUENCE [LARGE SCALE GENOMIC DNA]</scope>
    <source>
        <strain evidence="2">CGMCC 4.7405</strain>
    </source>
</reference>
<accession>A0ABV8BYV0</accession>
<dbReference type="Proteomes" id="UP001595690">
    <property type="component" value="Unassembled WGS sequence"/>
</dbReference>
<comment type="caution">
    <text evidence="1">The sequence shown here is derived from an EMBL/GenBank/DDBJ whole genome shotgun (WGS) entry which is preliminary data.</text>
</comment>
<name>A0ABV8BYV0_9PSEU</name>
<sequence>MPCPDQGGGVRIWTEVTPTSRLAYTSLVDFVPDHEPYEFLTVVTLTATADGTEVVMEVEPLHDDVWTGRLVQGRQNELANLERVLSQGATAS</sequence>
<evidence type="ECO:0000313" key="1">
    <source>
        <dbReference type="EMBL" id="MFC3894862.1"/>
    </source>
</evidence>
<dbReference type="EMBL" id="JBHRZI010000021">
    <property type="protein sequence ID" value="MFC3894862.1"/>
    <property type="molecule type" value="Genomic_DNA"/>
</dbReference>
<protein>
    <recommendedName>
        <fullName evidence="3">DUF35 domain-containing protein</fullName>
    </recommendedName>
</protein>
<evidence type="ECO:0008006" key="3">
    <source>
        <dbReference type="Google" id="ProtNLM"/>
    </source>
</evidence>
<proteinExistence type="predicted"/>
<keyword evidence="2" id="KW-1185">Reference proteome</keyword>
<dbReference type="Gene3D" id="3.30.530.20">
    <property type="match status" value="1"/>
</dbReference>